<dbReference type="Proteomes" id="UP000499080">
    <property type="component" value="Unassembled WGS sequence"/>
</dbReference>
<organism evidence="1 2">
    <name type="scientific">Araneus ventricosus</name>
    <name type="common">Orbweaver spider</name>
    <name type="synonym">Epeira ventricosa</name>
    <dbReference type="NCBI Taxonomy" id="182803"/>
    <lineage>
        <taxon>Eukaryota</taxon>
        <taxon>Metazoa</taxon>
        <taxon>Ecdysozoa</taxon>
        <taxon>Arthropoda</taxon>
        <taxon>Chelicerata</taxon>
        <taxon>Arachnida</taxon>
        <taxon>Araneae</taxon>
        <taxon>Araneomorphae</taxon>
        <taxon>Entelegynae</taxon>
        <taxon>Araneoidea</taxon>
        <taxon>Araneidae</taxon>
        <taxon>Araneus</taxon>
    </lineage>
</organism>
<accession>A0A4Y2S2D6</accession>
<keyword evidence="2" id="KW-1185">Reference proteome</keyword>
<gene>
    <name evidence="1" type="ORF">AVEN_218899_1</name>
</gene>
<evidence type="ECO:0000313" key="2">
    <source>
        <dbReference type="Proteomes" id="UP000499080"/>
    </source>
</evidence>
<name>A0A4Y2S2D6_ARAVE</name>
<sequence length="83" mass="9396">MARSAVKWSLIVFQTERHVRIIEKECSKCLRVNNGLFAVVAQISSPWYDLGVWRVGDYGFKRRGLPPNGLCLQNGPSRPDAHV</sequence>
<dbReference type="AlphaFoldDB" id="A0A4Y2S2D6"/>
<evidence type="ECO:0000313" key="1">
    <source>
        <dbReference type="EMBL" id="GBN81776.1"/>
    </source>
</evidence>
<comment type="caution">
    <text evidence="1">The sequence shown here is derived from an EMBL/GenBank/DDBJ whole genome shotgun (WGS) entry which is preliminary data.</text>
</comment>
<proteinExistence type="predicted"/>
<dbReference type="EMBL" id="BGPR01019388">
    <property type="protein sequence ID" value="GBN81776.1"/>
    <property type="molecule type" value="Genomic_DNA"/>
</dbReference>
<reference evidence="1 2" key="1">
    <citation type="journal article" date="2019" name="Sci. Rep.">
        <title>Orb-weaving spider Araneus ventricosus genome elucidates the spidroin gene catalogue.</title>
        <authorList>
            <person name="Kono N."/>
            <person name="Nakamura H."/>
            <person name="Ohtoshi R."/>
            <person name="Moran D.A.P."/>
            <person name="Shinohara A."/>
            <person name="Yoshida Y."/>
            <person name="Fujiwara M."/>
            <person name="Mori M."/>
            <person name="Tomita M."/>
            <person name="Arakawa K."/>
        </authorList>
    </citation>
    <scope>NUCLEOTIDE SEQUENCE [LARGE SCALE GENOMIC DNA]</scope>
</reference>
<protein>
    <submittedName>
        <fullName evidence="1">Uncharacterized protein</fullName>
    </submittedName>
</protein>